<dbReference type="InterPro" id="IPR042626">
    <property type="entry name" value="THOC6"/>
</dbReference>
<dbReference type="HOGENOM" id="CLU_060667_0_0_1"/>
<evidence type="ECO:0000256" key="1">
    <source>
        <dbReference type="ARBA" id="ARBA00009728"/>
    </source>
</evidence>
<comment type="similarity">
    <text evidence="1">Belongs to the WD repeat THOC6 family.</text>
</comment>
<dbReference type="GO" id="GO:0006406">
    <property type="term" value="P:mRNA export from nucleus"/>
    <property type="evidence" value="ECO:0000318"/>
    <property type="project" value="GO_Central"/>
</dbReference>
<dbReference type="GO" id="GO:0000347">
    <property type="term" value="C:THO complex"/>
    <property type="evidence" value="ECO:0000318"/>
    <property type="project" value="GO_Central"/>
</dbReference>
<dbReference type="SMART" id="SM00320">
    <property type="entry name" value="WD40"/>
    <property type="match status" value="4"/>
</dbReference>
<dbReference type="InterPro" id="IPR015943">
    <property type="entry name" value="WD40/YVTN_repeat-like_dom_sf"/>
</dbReference>
<dbReference type="PROSITE" id="PS50082">
    <property type="entry name" value="WD_REPEATS_2"/>
    <property type="match status" value="2"/>
</dbReference>
<dbReference type="Gene3D" id="2.130.10.10">
    <property type="entry name" value="YVTN repeat-like/Quinoprotein amine dehydrogenase"/>
    <property type="match status" value="2"/>
</dbReference>
<dbReference type="Pfam" id="PF00400">
    <property type="entry name" value="WD40"/>
    <property type="match status" value="3"/>
</dbReference>
<evidence type="ECO:0000256" key="2">
    <source>
        <dbReference type="ARBA" id="ARBA00022574"/>
    </source>
</evidence>
<dbReference type="GO" id="GO:0000346">
    <property type="term" value="C:transcription export complex"/>
    <property type="evidence" value="ECO:0000318"/>
    <property type="project" value="GO_Central"/>
</dbReference>
<dbReference type="InterPro" id="IPR001680">
    <property type="entry name" value="WD40_rpt"/>
</dbReference>
<feature type="repeat" description="WD" evidence="3">
    <location>
        <begin position="93"/>
        <end position="127"/>
    </location>
</feature>
<dbReference type="PANTHER" id="PTHR44411">
    <property type="entry name" value="THO COMPLEX SUBUNIT 6 HOMOLOG"/>
    <property type="match status" value="1"/>
</dbReference>
<dbReference type="Gramene" id="ERN15398">
    <property type="protein sequence ID" value="ERN15398"/>
    <property type="gene ID" value="AMTR_s00036p00200680"/>
</dbReference>
<dbReference type="SUPFAM" id="SSF50978">
    <property type="entry name" value="WD40 repeat-like"/>
    <property type="match status" value="1"/>
</dbReference>
<protein>
    <submittedName>
        <fullName evidence="4">Uncharacterized protein</fullName>
    </submittedName>
</protein>
<dbReference type="eggNOG" id="KOG0649">
    <property type="taxonomic scope" value="Eukaryota"/>
</dbReference>
<dbReference type="InterPro" id="IPR036322">
    <property type="entry name" value="WD40_repeat_dom_sf"/>
</dbReference>
<dbReference type="AlphaFoldDB" id="U5D4W4"/>
<name>U5D4W4_AMBTC</name>
<dbReference type="OMA" id="FTEDWLL"/>
<keyword evidence="2 3" id="KW-0853">WD repeat</keyword>
<reference evidence="5" key="1">
    <citation type="journal article" date="2013" name="Science">
        <title>The Amborella genome and the evolution of flowering plants.</title>
        <authorList>
            <consortium name="Amborella Genome Project"/>
        </authorList>
    </citation>
    <scope>NUCLEOTIDE SEQUENCE [LARGE SCALE GENOMIC DNA]</scope>
</reference>
<dbReference type="PANTHER" id="PTHR44411:SF1">
    <property type="entry name" value="THO COMPLEX SUBUNIT 6 HOMOLOG"/>
    <property type="match status" value="1"/>
</dbReference>
<evidence type="ECO:0000313" key="5">
    <source>
        <dbReference type="Proteomes" id="UP000017836"/>
    </source>
</evidence>
<evidence type="ECO:0000313" key="4">
    <source>
        <dbReference type="EMBL" id="ERN15398.1"/>
    </source>
</evidence>
<dbReference type="STRING" id="13333.U5D4W4"/>
<accession>U5D4W4</accession>
<keyword evidence="5" id="KW-1185">Reference proteome</keyword>
<evidence type="ECO:0000256" key="3">
    <source>
        <dbReference type="PROSITE-ProRule" id="PRU00221"/>
    </source>
</evidence>
<dbReference type="EMBL" id="KI392503">
    <property type="protein sequence ID" value="ERN15398.1"/>
    <property type="molecule type" value="Genomic_DNA"/>
</dbReference>
<dbReference type="PROSITE" id="PS50294">
    <property type="entry name" value="WD_REPEATS_REGION"/>
    <property type="match status" value="1"/>
</dbReference>
<organism evidence="4 5">
    <name type="scientific">Amborella trichopoda</name>
    <dbReference type="NCBI Taxonomy" id="13333"/>
    <lineage>
        <taxon>Eukaryota</taxon>
        <taxon>Viridiplantae</taxon>
        <taxon>Streptophyta</taxon>
        <taxon>Embryophyta</taxon>
        <taxon>Tracheophyta</taxon>
        <taxon>Spermatophyta</taxon>
        <taxon>Magnoliopsida</taxon>
        <taxon>Amborellales</taxon>
        <taxon>Amborellaceae</taxon>
        <taxon>Amborella</taxon>
    </lineage>
</organism>
<dbReference type="Proteomes" id="UP000017836">
    <property type="component" value="Unassembled WGS sequence"/>
</dbReference>
<gene>
    <name evidence="4" type="ORF">AMTR_s00036p00200680</name>
</gene>
<sequence length="376" mass="41139">MRGGDARNWDEEGYRTSVIEEREALTLTVFRTAFAPSPNPNPNPDIIVAACSDGSVAPFSISSFISSYPSSLKSNDHHQHLLDNQVADPLYSLQGHQGPAYDVKFYGDGENALLLSCGDDGRILAWSWKEILNSVMPSDGKGNYFDPVFYLVNPQHKGPWGALSPIPETNAISTDVQGGRIFAATGDSCAYSWDVETGKCTMEFRGHSDYLHCIAARCSSNQIITGSEDGTGRIWDCRSGKCTRVLNPTKDMTEGKGQKHAYRWVSCVAVDASETWLACGSGSSLSLWSLPTYDCIWSYETQFPIQDALFDKNQILAVGAEPVLTRFNIDGKVLSQIQCAPQSAFSVSLHPTGEIVVIRLHPSVLLYLVESVSQHA</sequence>
<feature type="repeat" description="WD" evidence="3">
    <location>
        <begin position="204"/>
        <end position="245"/>
    </location>
</feature>
<proteinExistence type="inferred from homology"/>